<accession>A0A9P4GZ15</accession>
<dbReference type="Proteomes" id="UP000799777">
    <property type="component" value="Unassembled WGS sequence"/>
</dbReference>
<dbReference type="OrthoDB" id="4354294at2759"/>
<name>A0A9P4GZ15_9PLEO</name>
<sequence>MVQKIGVDDEQLREAWHSNKLKEFLLFRGSQFPDSRMQADLRWLSQQTGFAANATGDFVGALVEAARGKLSPMDQTLPFDELEPLETRQAFLFYGHILNGFMPGVEEDLWLYLGFCTARDSADASSLAGAYRTVIDRCSFEEFWKAMHDSSMNALFEKYGLSTYLATAPSFKTLINNVARWHHSVWELKKFTLCTEIDPHRSVQVNYDFVNCKNARTHGTQSHGQLAPWLGSILGTLQIPESRLHNPYPLPPIPGVEYQRYDGVVAKQVVGGPASEYEAVCRLVEHDGHQAFVLPVPDDADEFMQNSLNSQASTVTGRLYVSNRVFEGRIFESLRVGR</sequence>
<keyword evidence="2" id="KW-1185">Reference proteome</keyword>
<gene>
    <name evidence="1" type="ORF">EK21DRAFT_117905</name>
</gene>
<protein>
    <submittedName>
        <fullName evidence="1">Uncharacterized protein</fullName>
    </submittedName>
</protein>
<comment type="caution">
    <text evidence="1">The sequence shown here is derived from an EMBL/GenBank/DDBJ whole genome shotgun (WGS) entry which is preliminary data.</text>
</comment>
<evidence type="ECO:0000313" key="1">
    <source>
        <dbReference type="EMBL" id="KAF2024309.1"/>
    </source>
</evidence>
<dbReference type="AlphaFoldDB" id="A0A9P4GZ15"/>
<reference evidence="1" key="1">
    <citation type="journal article" date="2020" name="Stud. Mycol.">
        <title>101 Dothideomycetes genomes: a test case for predicting lifestyles and emergence of pathogens.</title>
        <authorList>
            <person name="Haridas S."/>
            <person name="Albert R."/>
            <person name="Binder M."/>
            <person name="Bloem J."/>
            <person name="Labutti K."/>
            <person name="Salamov A."/>
            <person name="Andreopoulos B."/>
            <person name="Baker S."/>
            <person name="Barry K."/>
            <person name="Bills G."/>
            <person name="Bluhm B."/>
            <person name="Cannon C."/>
            <person name="Castanera R."/>
            <person name="Culley D."/>
            <person name="Daum C."/>
            <person name="Ezra D."/>
            <person name="Gonzalez J."/>
            <person name="Henrissat B."/>
            <person name="Kuo A."/>
            <person name="Liang C."/>
            <person name="Lipzen A."/>
            <person name="Lutzoni F."/>
            <person name="Magnuson J."/>
            <person name="Mondo S."/>
            <person name="Nolan M."/>
            <person name="Ohm R."/>
            <person name="Pangilinan J."/>
            <person name="Park H.-J."/>
            <person name="Ramirez L."/>
            <person name="Alfaro M."/>
            <person name="Sun H."/>
            <person name="Tritt A."/>
            <person name="Yoshinaga Y."/>
            <person name="Zwiers L.-H."/>
            <person name="Turgeon B."/>
            <person name="Goodwin S."/>
            <person name="Spatafora J."/>
            <person name="Crous P."/>
            <person name="Grigoriev I."/>
        </authorList>
    </citation>
    <scope>NUCLEOTIDE SEQUENCE</scope>
    <source>
        <strain evidence="1">CBS 110217</strain>
    </source>
</reference>
<evidence type="ECO:0000313" key="2">
    <source>
        <dbReference type="Proteomes" id="UP000799777"/>
    </source>
</evidence>
<organism evidence="1 2">
    <name type="scientific">Setomelanomma holmii</name>
    <dbReference type="NCBI Taxonomy" id="210430"/>
    <lineage>
        <taxon>Eukaryota</taxon>
        <taxon>Fungi</taxon>
        <taxon>Dikarya</taxon>
        <taxon>Ascomycota</taxon>
        <taxon>Pezizomycotina</taxon>
        <taxon>Dothideomycetes</taxon>
        <taxon>Pleosporomycetidae</taxon>
        <taxon>Pleosporales</taxon>
        <taxon>Pleosporineae</taxon>
        <taxon>Phaeosphaeriaceae</taxon>
        <taxon>Setomelanomma</taxon>
    </lineage>
</organism>
<dbReference type="EMBL" id="ML978300">
    <property type="protein sequence ID" value="KAF2024309.1"/>
    <property type="molecule type" value="Genomic_DNA"/>
</dbReference>
<proteinExistence type="predicted"/>